<evidence type="ECO:0000313" key="2">
    <source>
        <dbReference type="Proteomes" id="UP000499080"/>
    </source>
</evidence>
<dbReference type="PANTHER" id="PTHR46060:SF1">
    <property type="entry name" value="MARINER MOS1 TRANSPOSASE-LIKE PROTEIN"/>
    <property type="match status" value="1"/>
</dbReference>
<dbReference type="InterPro" id="IPR036397">
    <property type="entry name" value="RNaseH_sf"/>
</dbReference>
<accession>A0A4Y2UTF1</accession>
<reference evidence="1 2" key="1">
    <citation type="journal article" date="2019" name="Sci. Rep.">
        <title>Orb-weaving spider Araneus ventricosus genome elucidates the spidroin gene catalogue.</title>
        <authorList>
            <person name="Kono N."/>
            <person name="Nakamura H."/>
            <person name="Ohtoshi R."/>
            <person name="Moran D.A.P."/>
            <person name="Shinohara A."/>
            <person name="Yoshida Y."/>
            <person name="Fujiwara M."/>
            <person name="Mori M."/>
            <person name="Tomita M."/>
            <person name="Arakawa K."/>
        </authorList>
    </citation>
    <scope>NUCLEOTIDE SEQUENCE [LARGE SCALE GENOMIC DNA]</scope>
</reference>
<name>A0A4Y2UTF1_ARAVE</name>
<evidence type="ECO:0000313" key="1">
    <source>
        <dbReference type="EMBL" id="GBO16208.1"/>
    </source>
</evidence>
<dbReference type="EMBL" id="BGPR01040132">
    <property type="protein sequence ID" value="GBO16208.1"/>
    <property type="molecule type" value="Genomic_DNA"/>
</dbReference>
<sequence>MENQIATIKETVKNPRRKTVVEIVEHVLSICMIRRKRPDLWKAKWWVIHPDNAPTHRSLLVSNYQSKHNIPVLPQPVYSPDLAPCEFFPFHRMQNLLKGQQFSSSETVQRRRHRRRW</sequence>
<organism evidence="1 2">
    <name type="scientific">Araneus ventricosus</name>
    <name type="common">Orbweaver spider</name>
    <name type="synonym">Epeira ventricosa</name>
    <dbReference type="NCBI Taxonomy" id="182803"/>
    <lineage>
        <taxon>Eukaryota</taxon>
        <taxon>Metazoa</taxon>
        <taxon>Ecdysozoa</taxon>
        <taxon>Arthropoda</taxon>
        <taxon>Chelicerata</taxon>
        <taxon>Arachnida</taxon>
        <taxon>Araneae</taxon>
        <taxon>Araneomorphae</taxon>
        <taxon>Entelegynae</taxon>
        <taxon>Araneoidea</taxon>
        <taxon>Araneidae</taxon>
        <taxon>Araneus</taxon>
    </lineage>
</organism>
<dbReference type="PANTHER" id="PTHR46060">
    <property type="entry name" value="MARINER MOS1 TRANSPOSASE-LIKE PROTEIN"/>
    <property type="match status" value="1"/>
</dbReference>
<dbReference type="OrthoDB" id="6818839at2759"/>
<proteinExistence type="predicted"/>
<dbReference type="AlphaFoldDB" id="A0A4Y2UTF1"/>
<dbReference type="Proteomes" id="UP000499080">
    <property type="component" value="Unassembled WGS sequence"/>
</dbReference>
<evidence type="ECO:0008006" key="3">
    <source>
        <dbReference type="Google" id="ProtNLM"/>
    </source>
</evidence>
<protein>
    <recommendedName>
        <fullName evidence="3">Tc1-like transposase DDE domain-containing protein</fullName>
    </recommendedName>
</protein>
<dbReference type="InterPro" id="IPR052709">
    <property type="entry name" value="Transposase-MT_Hybrid"/>
</dbReference>
<keyword evidence="2" id="KW-1185">Reference proteome</keyword>
<dbReference type="Gene3D" id="3.30.420.10">
    <property type="entry name" value="Ribonuclease H-like superfamily/Ribonuclease H"/>
    <property type="match status" value="1"/>
</dbReference>
<comment type="caution">
    <text evidence="1">The sequence shown here is derived from an EMBL/GenBank/DDBJ whole genome shotgun (WGS) entry which is preliminary data.</text>
</comment>
<gene>
    <name evidence="1" type="ORF">AVEN_59024_1</name>
</gene>
<dbReference type="GO" id="GO:0003676">
    <property type="term" value="F:nucleic acid binding"/>
    <property type="evidence" value="ECO:0007669"/>
    <property type="project" value="InterPro"/>
</dbReference>